<reference evidence="9 10" key="1">
    <citation type="submission" date="2020-04" db="EMBL/GenBank/DDBJ databases">
        <title>Flammeovirga sp. SR4, a novel species isolated from seawater.</title>
        <authorList>
            <person name="Wang X."/>
        </authorList>
    </citation>
    <scope>NUCLEOTIDE SEQUENCE [LARGE SCALE GENOMIC DNA]</scope>
    <source>
        <strain evidence="9 10">ATCC 23126</strain>
    </source>
</reference>
<evidence type="ECO:0000256" key="6">
    <source>
        <dbReference type="ARBA" id="ARBA00023237"/>
    </source>
</evidence>
<dbReference type="RefSeq" id="WP_169658319.1">
    <property type="nucleotide sequence ID" value="NZ_JABANE010000054.1"/>
</dbReference>
<evidence type="ECO:0000259" key="8">
    <source>
        <dbReference type="Pfam" id="PF07715"/>
    </source>
</evidence>
<evidence type="ECO:0000256" key="4">
    <source>
        <dbReference type="ARBA" id="ARBA00022692"/>
    </source>
</evidence>
<comment type="similarity">
    <text evidence="7">Belongs to the TonB-dependent receptor family.</text>
</comment>
<dbReference type="Proteomes" id="UP000576082">
    <property type="component" value="Unassembled WGS sequence"/>
</dbReference>
<comment type="caution">
    <text evidence="9">The sequence shown here is derived from an EMBL/GenBank/DDBJ whole genome shotgun (WGS) entry which is preliminary data.</text>
</comment>
<dbReference type="InterPro" id="IPR023996">
    <property type="entry name" value="TonB-dep_OMP_SusC/RagA"/>
</dbReference>
<name>A0A7X9RWN9_9BACT</name>
<dbReference type="InterPro" id="IPR023997">
    <property type="entry name" value="TonB-dep_OMP_SusC/RagA_CS"/>
</dbReference>
<dbReference type="InterPro" id="IPR037066">
    <property type="entry name" value="Plug_dom_sf"/>
</dbReference>
<protein>
    <submittedName>
        <fullName evidence="9">TonB-dependent receptor</fullName>
    </submittedName>
</protein>
<keyword evidence="6 7" id="KW-0998">Cell outer membrane</keyword>
<dbReference type="InterPro" id="IPR039426">
    <property type="entry name" value="TonB-dep_rcpt-like"/>
</dbReference>
<keyword evidence="9" id="KW-0675">Receptor</keyword>
<accession>A0A7X9RWN9</accession>
<keyword evidence="4 7" id="KW-0812">Transmembrane</keyword>
<dbReference type="SUPFAM" id="SSF49464">
    <property type="entry name" value="Carboxypeptidase regulatory domain-like"/>
    <property type="match status" value="1"/>
</dbReference>
<evidence type="ECO:0000256" key="3">
    <source>
        <dbReference type="ARBA" id="ARBA00022452"/>
    </source>
</evidence>
<comment type="subcellular location">
    <subcellularLocation>
        <location evidence="1 7">Cell outer membrane</location>
        <topology evidence="1 7">Multi-pass membrane protein</topology>
    </subcellularLocation>
</comment>
<keyword evidence="2 7" id="KW-0813">Transport</keyword>
<dbReference type="Gene3D" id="2.40.170.20">
    <property type="entry name" value="TonB-dependent receptor, beta-barrel domain"/>
    <property type="match status" value="1"/>
</dbReference>
<dbReference type="NCBIfam" id="TIGR04057">
    <property type="entry name" value="SusC_RagA_signa"/>
    <property type="match status" value="1"/>
</dbReference>
<dbReference type="Gene3D" id="2.170.130.10">
    <property type="entry name" value="TonB-dependent receptor, plug domain"/>
    <property type="match status" value="1"/>
</dbReference>
<feature type="domain" description="TonB-dependent receptor plug" evidence="8">
    <location>
        <begin position="103"/>
        <end position="210"/>
    </location>
</feature>
<organism evidence="9 10">
    <name type="scientific">Flammeovirga aprica JL-4</name>
    <dbReference type="NCBI Taxonomy" id="694437"/>
    <lineage>
        <taxon>Bacteria</taxon>
        <taxon>Pseudomonadati</taxon>
        <taxon>Bacteroidota</taxon>
        <taxon>Cytophagia</taxon>
        <taxon>Cytophagales</taxon>
        <taxon>Flammeovirgaceae</taxon>
        <taxon>Flammeovirga</taxon>
    </lineage>
</organism>
<dbReference type="GO" id="GO:0009279">
    <property type="term" value="C:cell outer membrane"/>
    <property type="evidence" value="ECO:0007669"/>
    <property type="project" value="UniProtKB-SubCell"/>
</dbReference>
<dbReference type="InterPro" id="IPR012910">
    <property type="entry name" value="Plug_dom"/>
</dbReference>
<dbReference type="Pfam" id="PF07715">
    <property type="entry name" value="Plug"/>
    <property type="match status" value="1"/>
</dbReference>
<dbReference type="Gene3D" id="2.60.40.1120">
    <property type="entry name" value="Carboxypeptidase-like, regulatory domain"/>
    <property type="match status" value="1"/>
</dbReference>
<keyword evidence="3 7" id="KW-1134">Transmembrane beta strand</keyword>
<proteinExistence type="inferred from homology"/>
<dbReference type="Pfam" id="PF13715">
    <property type="entry name" value="CarbopepD_reg_2"/>
    <property type="match status" value="1"/>
</dbReference>
<keyword evidence="5 7" id="KW-0472">Membrane</keyword>
<sequence>MLSVEAYGQKKQNVITGKVVDENGYPLPGVNVVIEGTTKGSVTDFEGVYKLMVPNKQTILKYSSIGYRDQSIKVGERIVINVNMELDVKALDEIVVIGYGEQKKKEVTGAVGRMDGEELLKNATSDMASALQGQIAGVNVQASSGQPGAAANIMIRGLSSVTGSSTPLYVVDGVPFDGDPGLSPNEIATIDVLKDAASAAIYGTRGAAGVILITTKQGDEGEMKINFDGYYGIQKITSGVNTMNFEEYMYAENVRARHLDANASKENFWTPIQENPAGFTRNTNMTDVIMIDNAPVQNYSLTASGGKNGLRYSLTGNYFSQDGSVINSGFERLSVRSNSMYRKKKFTFSTNFALKREQRQYTPVTLLTDAYRYKPYQQEIDPNATETATDDENTNNVQNLAYIQTKLQRNDQSVTNQANYNFKLDYDVVKGLKLSTRFGGSVTEDTRTLIEPIIQTYNGAGELVSVNGYRSGVRQTSGSRDNWSWESTANFTKKIKGHSIKLLGVFSLESYHYNSFFGQRKDLISNDITVINGATSDNLAGNQTGYLQNRTNNLVGMLGRLQYNYKGRYLLSASVRRDGSSRFAEDYRWGLFPSVSVGWNVAEETFWKNNLGEKVNTFKFRGSYGTTGNQNFLDYSNVANIALYKDYAFGTGGSEALSSGAAQGSYANANVQWETTIQTNLGVDLGFFDNKLTVTADVYNTVKQDMLFPVLIPSSTGGGMTPQVILNVGNMDNRGMEFSANYKHVGKGDFSWNVGATYSRNENKITKMAGTNKESYMKGSEAVTIGGNAQDKLSVLKEGYEAGAFFLIKSDGILRTQQEVDEYNEIFNVGAKLGDLRLVDQPTVDTTGDGIPDSGDGVIDDQDRVYMGSGMPDYELGLNLGASYKGFDLSVQFYAAIGGEVINGNKAYAYQQGVHKDMVYQWSDANVNSNIPANRGGGHENYRGRNDIYIEDGSFARLRNVTLGYALPSNVTKKMGISKLRFYATAINPLTFTNYTGYDPEVGNNGLSTRGIDKGTYPVTASYRFGLQFGF</sequence>
<evidence type="ECO:0000313" key="10">
    <source>
        <dbReference type="Proteomes" id="UP000576082"/>
    </source>
</evidence>
<dbReference type="InterPro" id="IPR008969">
    <property type="entry name" value="CarboxyPept-like_regulatory"/>
</dbReference>
<evidence type="ECO:0000256" key="5">
    <source>
        <dbReference type="ARBA" id="ARBA00023136"/>
    </source>
</evidence>
<dbReference type="PROSITE" id="PS52016">
    <property type="entry name" value="TONB_DEPENDENT_REC_3"/>
    <property type="match status" value="1"/>
</dbReference>
<evidence type="ECO:0000256" key="1">
    <source>
        <dbReference type="ARBA" id="ARBA00004571"/>
    </source>
</evidence>
<dbReference type="InterPro" id="IPR036942">
    <property type="entry name" value="Beta-barrel_TonB_sf"/>
</dbReference>
<gene>
    <name evidence="9" type="ORF">HHU12_18995</name>
</gene>
<dbReference type="AlphaFoldDB" id="A0A7X9RWN9"/>
<dbReference type="NCBIfam" id="TIGR04056">
    <property type="entry name" value="OMP_RagA_SusC"/>
    <property type="match status" value="1"/>
</dbReference>
<evidence type="ECO:0000256" key="7">
    <source>
        <dbReference type="PROSITE-ProRule" id="PRU01360"/>
    </source>
</evidence>
<evidence type="ECO:0000313" key="9">
    <source>
        <dbReference type="EMBL" id="NME70069.1"/>
    </source>
</evidence>
<dbReference type="EMBL" id="JABANE010000054">
    <property type="protein sequence ID" value="NME70069.1"/>
    <property type="molecule type" value="Genomic_DNA"/>
</dbReference>
<evidence type="ECO:0000256" key="2">
    <source>
        <dbReference type="ARBA" id="ARBA00022448"/>
    </source>
</evidence>
<dbReference type="SUPFAM" id="SSF56935">
    <property type="entry name" value="Porins"/>
    <property type="match status" value="1"/>
</dbReference>
<keyword evidence="10" id="KW-1185">Reference proteome</keyword>